<evidence type="ECO:0000259" key="7">
    <source>
        <dbReference type="Pfam" id="PF13462"/>
    </source>
</evidence>
<evidence type="ECO:0000313" key="8">
    <source>
        <dbReference type="EMBL" id="GHG06371.1"/>
    </source>
</evidence>
<comment type="similarity">
    <text evidence="1">Belongs to the thioredoxin family. DsbA subfamily.</text>
</comment>
<protein>
    <recommendedName>
        <fullName evidence="7">Thioredoxin-like fold domain-containing protein</fullName>
    </recommendedName>
</protein>
<dbReference type="RefSeq" id="WP_189643436.1">
    <property type="nucleotide sequence ID" value="NZ_BNAL01000024.1"/>
</dbReference>
<evidence type="ECO:0000256" key="6">
    <source>
        <dbReference type="SAM" id="SignalP"/>
    </source>
</evidence>
<feature type="signal peptide" evidence="6">
    <location>
        <begin position="1"/>
        <end position="19"/>
    </location>
</feature>
<dbReference type="PANTHER" id="PTHR13887:SF14">
    <property type="entry name" value="DISULFIDE BOND FORMATION PROTEIN D"/>
    <property type="match status" value="1"/>
</dbReference>
<dbReference type="Proteomes" id="UP000632154">
    <property type="component" value="Unassembled WGS sequence"/>
</dbReference>
<keyword evidence="3" id="KW-0560">Oxidoreductase</keyword>
<dbReference type="InterPro" id="IPR036249">
    <property type="entry name" value="Thioredoxin-like_sf"/>
</dbReference>
<feature type="chain" id="PRO_5047363621" description="Thioredoxin-like fold domain-containing protein" evidence="6">
    <location>
        <begin position="20"/>
        <end position="334"/>
    </location>
</feature>
<evidence type="ECO:0000256" key="4">
    <source>
        <dbReference type="ARBA" id="ARBA00023157"/>
    </source>
</evidence>
<dbReference type="Gene3D" id="3.40.30.10">
    <property type="entry name" value="Glutaredoxin"/>
    <property type="match status" value="1"/>
</dbReference>
<dbReference type="Pfam" id="PF13462">
    <property type="entry name" value="Thioredoxin_4"/>
    <property type="match status" value="1"/>
</dbReference>
<evidence type="ECO:0000256" key="5">
    <source>
        <dbReference type="ARBA" id="ARBA00023284"/>
    </source>
</evidence>
<dbReference type="PANTHER" id="PTHR13887">
    <property type="entry name" value="GLUTATHIONE S-TRANSFERASE KAPPA"/>
    <property type="match status" value="1"/>
</dbReference>
<evidence type="ECO:0000256" key="1">
    <source>
        <dbReference type="ARBA" id="ARBA00005791"/>
    </source>
</evidence>
<evidence type="ECO:0000256" key="3">
    <source>
        <dbReference type="ARBA" id="ARBA00023002"/>
    </source>
</evidence>
<evidence type="ECO:0000313" key="9">
    <source>
        <dbReference type="Proteomes" id="UP000632154"/>
    </source>
</evidence>
<dbReference type="CDD" id="cd02972">
    <property type="entry name" value="DsbA_family"/>
    <property type="match status" value="1"/>
</dbReference>
<accession>A0ABQ3KBL3</accession>
<keyword evidence="2 6" id="KW-0732">Signal</keyword>
<gene>
    <name evidence="8" type="ORF">GCM10017783_18750</name>
</gene>
<sequence>MTSRSSFLVAALLVGSAQAQLWQTPQVTATQPLLRSFKADGDVLRAGQARIELDRVGQRVIGVYATAPKANTEEVARAILAAWGAPEEAVPSLKQVLDDPGFQKQAAAQLFEEVSEDGASAVQVRLRDGSWQAYTSLKVYPRDAFPKVSAPLGDAAAPAQLDIFSDYQCPYCNQLWHSSNMAEWRSKPSVYRLNYHHFPLSFHPLALPAAEYSECAADAGRFWEFSDRLNEHFGTWTEQQGAAARQSFAAYAVDAGVKQDALDRCLAQPRTAEIQAGADQLQRTLGVRGTPSVYLNGIKLTNYSDAAQIRAIRAVTEAGPGAGKVIEVRLKAMR</sequence>
<dbReference type="InterPro" id="IPR012336">
    <property type="entry name" value="Thioredoxin-like_fold"/>
</dbReference>
<name>A0ABQ3KBL3_9DEIO</name>
<keyword evidence="4" id="KW-1015">Disulfide bond</keyword>
<proteinExistence type="inferred from homology"/>
<comment type="caution">
    <text evidence="8">The sequence shown here is derived from an EMBL/GenBank/DDBJ whole genome shotgun (WGS) entry which is preliminary data.</text>
</comment>
<reference evidence="9" key="1">
    <citation type="journal article" date="2019" name="Int. J. Syst. Evol. Microbiol.">
        <title>The Global Catalogue of Microorganisms (GCM) 10K type strain sequencing project: providing services to taxonomists for standard genome sequencing and annotation.</title>
        <authorList>
            <consortium name="The Broad Institute Genomics Platform"/>
            <consortium name="The Broad Institute Genome Sequencing Center for Infectious Disease"/>
            <person name="Wu L."/>
            <person name="Ma J."/>
        </authorList>
    </citation>
    <scope>NUCLEOTIDE SEQUENCE [LARGE SCALE GENOMIC DNA]</scope>
    <source>
        <strain evidence="9">CGMCC 1.18439</strain>
    </source>
</reference>
<dbReference type="SUPFAM" id="SSF52833">
    <property type="entry name" value="Thioredoxin-like"/>
    <property type="match status" value="1"/>
</dbReference>
<keyword evidence="5" id="KW-0676">Redox-active center</keyword>
<organism evidence="8 9">
    <name type="scientific">Deinococcus piscis</name>
    <dbReference type="NCBI Taxonomy" id="394230"/>
    <lineage>
        <taxon>Bacteria</taxon>
        <taxon>Thermotogati</taxon>
        <taxon>Deinococcota</taxon>
        <taxon>Deinococci</taxon>
        <taxon>Deinococcales</taxon>
        <taxon>Deinococcaceae</taxon>
        <taxon>Deinococcus</taxon>
    </lineage>
</organism>
<evidence type="ECO:0000256" key="2">
    <source>
        <dbReference type="ARBA" id="ARBA00022729"/>
    </source>
</evidence>
<feature type="domain" description="Thioredoxin-like fold" evidence="7">
    <location>
        <begin position="152"/>
        <end position="311"/>
    </location>
</feature>
<dbReference type="EMBL" id="BNAL01000024">
    <property type="protein sequence ID" value="GHG06371.1"/>
    <property type="molecule type" value="Genomic_DNA"/>
</dbReference>
<keyword evidence="9" id="KW-1185">Reference proteome</keyword>